<dbReference type="SUPFAM" id="SSF56529">
    <property type="entry name" value="FAH"/>
    <property type="match status" value="1"/>
</dbReference>
<comment type="caution">
    <text evidence="3">The sequence shown here is derived from an EMBL/GenBank/DDBJ whole genome shotgun (WGS) entry which is preliminary data.</text>
</comment>
<feature type="domain" description="Fumarylacetoacetase-like C-terminal" evidence="1">
    <location>
        <begin position="84"/>
        <end position="322"/>
    </location>
</feature>
<dbReference type="AlphaFoldDB" id="A0A8J7Q0I4"/>
<evidence type="ECO:0000313" key="4">
    <source>
        <dbReference type="Proteomes" id="UP000664417"/>
    </source>
</evidence>
<evidence type="ECO:0000259" key="1">
    <source>
        <dbReference type="Pfam" id="PF01557"/>
    </source>
</evidence>
<dbReference type="PANTHER" id="PTHR43211">
    <property type="entry name" value="FUMARYLACETOACETATE HYDROLASE"/>
    <property type="match status" value="1"/>
</dbReference>
<dbReference type="RefSeq" id="WP_207856231.1">
    <property type="nucleotide sequence ID" value="NZ_JAFREP010000001.1"/>
</dbReference>
<dbReference type="GO" id="GO:0016787">
    <property type="term" value="F:hydrolase activity"/>
    <property type="evidence" value="ECO:0007669"/>
    <property type="project" value="UniProtKB-KW"/>
</dbReference>
<evidence type="ECO:0000313" key="3">
    <source>
        <dbReference type="EMBL" id="MBO1316995.1"/>
    </source>
</evidence>
<dbReference type="InterPro" id="IPR041072">
    <property type="entry name" value="FAA_hydro_N"/>
</dbReference>
<dbReference type="Proteomes" id="UP000664417">
    <property type="component" value="Unassembled WGS sequence"/>
</dbReference>
<accession>A0A8J7Q0I4</accession>
<gene>
    <name evidence="3" type="ORF">J3U88_00885</name>
</gene>
<dbReference type="InterPro" id="IPR036663">
    <property type="entry name" value="Fumarylacetoacetase_C_sf"/>
</dbReference>
<dbReference type="InterPro" id="IPR011234">
    <property type="entry name" value="Fumarylacetoacetase-like_C"/>
</dbReference>
<proteinExistence type="predicted"/>
<reference evidence="3" key="1">
    <citation type="submission" date="2021-03" db="EMBL/GenBank/DDBJ databases">
        <authorList>
            <person name="Wang G."/>
        </authorList>
    </citation>
    <scope>NUCLEOTIDE SEQUENCE</scope>
    <source>
        <strain evidence="3">KCTC 12899</strain>
    </source>
</reference>
<dbReference type="Pfam" id="PF01557">
    <property type="entry name" value="FAA_hydrolase"/>
    <property type="match status" value="1"/>
</dbReference>
<sequence>MKLGTLKKAGSRDGELVVVSRDNQTAVKAGHVAGCLREAIENWAQAAPQLEALYAELNEGRASESFAVDQTLFHSPLPRTWGWIDGSAFIQHIKLVRQARNAPLPEGLHTDPLVYQGGSDTFLAPREDVPQIDFAHGMDFEGEVAVVLDDVPMGTKEADAEKYIRLVMLCNDVSLRGLIPPELKKGFGFYNSKPSSAFSPFALTLDELGDNWRDGRLHLPLHVTYNGAFFGNADAGHMHFSFPRLIEHAAMTRALSAGTIIGSGTVANEDTSRGSSCLAEKRMLEKINTGEFVTPFMSEGDTIKIEMLDKDNNNLFGTIDQKIVAFK</sequence>
<organism evidence="3 4">
    <name type="scientific">Acanthopleuribacter pedis</name>
    <dbReference type="NCBI Taxonomy" id="442870"/>
    <lineage>
        <taxon>Bacteria</taxon>
        <taxon>Pseudomonadati</taxon>
        <taxon>Acidobacteriota</taxon>
        <taxon>Holophagae</taxon>
        <taxon>Acanthopleuribacterales</taxon>
        <taxon>Acanthopleuribacteraceae</taxon>
        <taxon>Acanthopleuribacter</taxon>
    </lineage>
</organism>
<evidence type="ECO:0000259" key="2">
    <source>
        <dbReference type="Pfam" id="PF18288"/>
    </source>
</evidence>
<keyword evidence="3" id="KW-0378">Hydrolase</keyword>
<dbReference type="PANTHER" id="PTHR43211:SF1">
    <property type="entry name" value="BLL6422 PROTEIN"/>
    <property type="match status" value="1"/>
</dbReference>
<feature type="domain" description="Fumarylacetoacetase N-terminal" evidence="2">
    <location>
        <begin position="1"/>
        <end position="79"/>
    </location>
</feature>
<name>A0A8J7Q0I4_9BACT</name>
<protein>
    <submittedName>
        <fullName evidence="3">Fumarylacetoacetate hydrolase family protein</fullName>
    </submittedName>
</protein>
<dbReference type="Pfam" id="PF18288">
    <property type="entry name" value="FAA_hydro_N_2"/>
    <property type="match status" value="1"/>
</dbReference>
<dbReference type="Gene3D" id="3.90.850.10">
    <property type="entry name" value="Fumarylacetoacetase-like, C-terminal domain"/>
    <property type="match status" value="1"/>
</dbReference>
<dbReference type="EMBL" id="JAFREP010000001">
    <property type="protein sequence ID" value="MBO1316995.1"/>
    <property type="molecule type" value="Genomic_DNA"/>
</dbReference>
<keyword evidence="4" id="KW-1185">Reference proteome</keyword>